<reference evidence="2" key="1">
    <citation type="submission" date="2019-12" db="EMBL/GenBank/DDBJ databases">
        <title>Genome sequencing and annotation of Brassica cretica.</title>
        <authorList>
            <person name="Studholme D.J."/>
            <person name="Sarris P."/>
        </authorList>
    </citation>
    <scope>NUCLEOTIDE SEQUENCE</scope>
    <source>
        <strain evidence="2">PFS-109/04</strain>
        <tissue evidence="2">Leaf</tissue>
    </source>
</reference>
<dbReference type="EMBL" id="QGKX02001521">
    <property type="protein sequence ID" value="KAF3507332.1"/>
    <property type="molecule type" value="Genomic_DNA"/>
</dbReference>
<gene>
    <name evidence="2" type="ORF">F2Q69_00001763</name>
</gene>
<feature type="region of interest" description="Disordered" evidence="1">
    <location>
        <begin position="59"/>
        <end position="93"/>
    </location>
</feature>
<evidence type="ECO:0000256" key="1">
    <source>
        <dbReference type="SAM" id="MobiDB-lite"/>
    </source>
</evidence>
<dbReference type="Proteomes" id="UP000712600">
    <property type="component" value="Unassembled WGS sequence"/>
</dbReference>
<organism evidence="2 3">
    <name type="scientific">Brassica cretica</name>
    <name type="common">Mustard</name>
    <dbReference type="NCBI Taxonomy" id="69181"/>
    <lineage>
        <taxon>Eukaryota</taxon>
        <taxon>Viridiplantae</taxon>
        <taxon>Streptophyta</taxon>
        <taxon>Embryophyta</taxon>
        <taxon>Tracheophyta</taxon>
        <taxon>Spermatophyta</taxon>
        <taxon>Magnoliopsida</taxon>
        <taxon>eudicotyledons</taxon>
        <taxon>Gunneridae</taxon>
        <taxon>Pentapetalae</taxon>
        <taxon>rosids</taxon>
        <taxon>malvids</taxon>
        <taxon>Brassicales</taxon>
        <taxon>Brassicaceae</taxon>
        <taxon>Brassiceae</taxon>
        <taxon>Brassica</taxon>
    </lineage>
</organism>
<sequence length="93" mass="10128">MVVSIYKRQPWTNSTNTEAHFRFSPRPPAIVATVHSQKTKHIDRTESRTLTTANEVGAPNHGLKKCGTQATGDTPALGCRAMPHVSDQAHHSG</sequence>
<protein>
    <submittedName>
        <fullName evidence="2">Uncharacterized protein</fullName>
    </submittedName>
</protein>
<accession>A0A8S9P1E1</accession>
<evidence type="ECO:0000313" key="2">
    <source>
        <dbReference type="EMBL" id="KAF3507332.1"/>
    </source>
</evidence>
<proteinExistence type="predicted"/>
<evidence type="ECO:0000313" key="3">
    <source>
        <dbReference type="Proteomes" id="UP000712600"/>
    </source>
</evidence>
<dbReference type="AlphaFoldDB" id="A0A8S9P1E1"/>
<name>A0A8S9P1E1_BRACR</name>
<comment type="caution">
    <text evidence="2">The sequence shown here is derived from an EMBL/GenBank/DDBJ whole genome shotgun (WGS) entry which is preliminary data.</text>
</comment>